<feature type="transmembrane region" description="Helical" evidence="9">
    <location>
        <begin position="1344"/>
        <end position="1364"/>
    </location>
</feature>
<keyword evidence="2" id="KW-0813">Transport</keyword>
<feature type="compositionally biased region" description="Polar residues" evidence="8">
    <location>
        <begin position="1727"/>
        <end position="1738"/>
    </location>
</feature>
<feature type="domain" description="ABC transporter" evidence="10">
    <location>
        <begin position="792"/>
        <end position="1038"/>
    </location>
</feature>
<evidence type="ECO:0000313" key="11">
    <source>
        <dbReference type="EMBL" id="OLP89017.1"/>
    </source>
</evidence>
<proteinExistence type="predicted"/>
<dbReference type="PROSITE" id="PS00211">
    <property type="entry name" value="ABC_TRANSPORTER_1"/>
    <property type="match status" value="1"/>
</dbReference>
<dbReference type="SMART" id="SM00382">
    <property type="entry name" value="AAA"/>
    <property type="match status" value="2"/>
</dbReference>
<dbReference type="Gene3D" id="3.40.50.300">
    <property type="entry name" value="P-loop containing nucleotide triphosphate hydrolases"/>
    <property type="match status" value="3"/>
</dbReference>
<evidence type="ECO:0000256" key="5">
    <source>
        <dbReference type="ARBA" id="ARBA00022840"/>
    </source>
</evidence>
<dbReference type="GO" id="GO:0140359">
    <property type="term" value="F:ABC-type transporter activity"/>
    <property type="evidence" value="ECO:0007669"/>
    <property type="project" value="InterPro"/>
</dbReference>
<dbReference type="Pfam" id="PF01061">
    <property type="entry name" value="ABC2_membrane"/>
    <property type="match status" value="2"/>
</dbReference>
<dbReference type="PANTHER" id="PTHR48041:SF139">
    <property type="entry name" value="PROTEIN SCARLET"/>
    <property type="match status" value="1"/>
</dbReference>
<feature type="transmembrane region" description="Helical" evidence="9">
    <location>
        <begin position="584"/>
        <end position="604"/>
    </location>
</feature>
<dbReference type="Pfam" id="PF00005">
    <property type="entry name" value="ABC_tran"/>
    <property type="match status" value="2"/>
</dbReference>
<gene>
    <name evidence="11" type="primary">YOL075C</name>
    <name evidence="11" type="ORF">AK812_SmicGene29572</name>
</gene>
<evidence type="ECO:0000259" key="10">
    <source>
        <dbReference type="PROSITE" id="PS50893"/>
    </source>
</evidence>
<evidence type="ECO:0000256" key="1">
    <source>
        <dbReference type="ARBA" id="ARBA00004141"/>
    </source>
</evidence>
<feature type="transmembrane region" description="Helical" evidence="9">
    <location>
        <begin position="611"/>
        <end position="628"/>
    </location>
</feature>
<feature type="transmembrane region" description="Helical" evidence="9">
    <location>
        <begin position="1149"/>
        <end position="1168"/>
    </location>
</feature>
<dbReference type="InterPro" id="IPR013525">
    <property type="entry name" value="ABC2_TM"/>
</dbReference>
<sequence>MPSAEEAVKFYATHRGFQAHKRRLKMPAEPPRRPVLSQESHQFMSQPGWERHEKNVLNVNGEVATWTENTPRALQKQVREPGTMLLRVPLPPAPHLIHGRFPHLEQSCDPLCGNGGKMNPAGHTRVSSQYIKTQNQISAANAMATPSSKSVKSEIPNTVRVDWNDVDLVARLARKGGVTEEKRILSKVSGFALPGELLAIMGPSGAGKTSLLNCLAVRTSPTGGSLTFNATEISTSLKRRVAYVHQQEMLLECYTPKEHLLFQSSLRMPRDVTTSQRRERVAKCIHLLGLEKCQNSLIGDIYNGISKNEKRRVCFATEILTQPAVLFCDEPTTGLDSVMAEVIVKYMKAIAMEGQKGQKVTVIASIHQPSSQVFRLFDRLHFLVDGRTAFFVPVKQLEAYFSSIGYPMPDHTMPADFVMKLCINPRDPDGAASRRVAIGDAWEKQWPNDDARANDAPIKIMGKDAVSESPDDDRGRNCFLQLIQMTKREVIMKTRAKAELRSSVIRTIVLGLIFGLTFFQIEKTQTALFALNGCIFFVMMMQVMNTCMGGAMGIPTRLPTLIREHRNGAYSVPSIYISKFLADLPFDFGIALLWSTMLFWMVGFRSSFENFFWFFFTIYLLTSVATGIGYLGGYVAPIGAVGMLVVLLNVMPQMMMGGLFINLDSVPVGLVWLKAISMFRHSFEALMINQWQDFGDLPCDGPCIAQNGEEVLAWSGINPDTASYMVSMLYLLIPLCCYHSLAFFLLMRRARPRQFEGAAPEDDTKGELRRQDEEKPKLTDIPRPELLMAWEKLTVDVQRNETGKLQTCRILDGPSGHLEPGQLMAIMGPSGSGKSTLLKSIAGIGELPLLPGSSVKINGGDWMPEVRDHSGFLFQDEQLFAGLTVREHLLFQCRFRIGVFSKAESEQRVDALITELGLAKCKNTLIGNIGAGISGGERRRLAFATELLTEPSVLFADEATSGLDSAMAYNVCKMLRDFARGEGSGRKRTVFATIHQPSEEVFNLFDKVLILVDGAVVYHGAPSDALAHYQALGLACPHDESPADFFMRCVAVNAGEEAAREEARLNVKKLQQAVQQVDAPKVPQDQASDKSLKSSALGALGALVQREFLLRRRSKILFKAVLARTLLMAVLFGSLYWQIPNNQASWQSIMGLLNMMMINTFMTAGFGLTQELPLALRPAFRETTAGMYSISAWFWSKVIGDFPVDTLAPFILSSTVFVMTGIGKTGESYAMFVLMSVLVSHIGAAWGYLCSMIGGRIEYAFATFLLTIFPFLTFNGFLITTDDIPVYFRWIEVIGPFKPIFSEYAFAIWGSRGDLECPSRPCLENGDAVLSFFGLRREDQPTNWAIIIGYLVGARLLAWMVLLLRVEISNRRLHNHQRKAYSKKVTASASPDDADILNLYWQQWLQKCLFVAMQLVRLQQANKNDNSVLGCLSLVPLQQVHQAPYHTMLPRFQWIAENVASAFGREEENQIRKVESLIQENLNYKKLTEFLEGRTKQQHIFFFYQRPDATNEHNEIIDADKDCKFTITTGENERIKSLAVYFLRNVPQDRAIKTDVFSDQELLFGEVTPNPLESLSTTLATVFQPIAARQEANWGQCDEEQKTDFLTNFEKFTVELSESISALSGGIVLQKDLPSGMWLDPASPQYQAFFLSSWRINFHNVKHPPSSQSGMPPLIRPKWHLGLWLLVAVVAGSEANSTEEQGSAATTAQAPEVETAETGESVPTAAEAQNDSADSDSSGEFVLPDKSACQLCPVRLVEVASKDDEAGEAGAAGLHLSEAGLEYLAAQRSPLFLVPALGVYRGGKSLLLNRLMGLKAPYEGGFGVGHGQQTFTRGIDICAEPISSGGTVVWMDTEGLFSSEDARSSYGPKIFSLALLFSSAVLLNNLKVLNQQFFVFFEEQQQVARILREGLRSEGLQSEMLLADKLPLVWVLQQPINFTATVEASQQQLDAFITIEDPARQRVREDFRHSIHEVPTATHDSRQWPKLDQIPDEELLPEYIESTGALRDLLLRGLQNARPLQAASISAYLRMYVDLVQNDHFSVSLAREAFEDSHIAQLCESFGAHAEALSGQLPSAKLPASLDMAEESIREERDKVIKEFHLDETFLRRLRHCLQKKREDLESTNSELVLREWKNEALSIADSGSCFFLGTLAKKLPSYREKYGKAFDDKTRAKAQEYGSDLQRARLTGCVHLHDFLLPLAPWLAWPVVSLYLRQGLVSGILAMILHGIVLAGIYTMLQFMNQLPPYLDLQYQVLKHHPGLRSLVMRAPQTVPWSTISKVFGLMGALHSAWRLLTNLSKILRSLSQGSSIGQLTNLELKLNMVLERSQADMKKTIVMSALEAAVYIDSSDAPAASLPRIRSCLRHA</sequence>
<feature type="domain" description="ABC transporter" evidence="10">
    <location>
        <begin position="161"/>
        <end position="410"/>
    </location>
</feature>
<dbReference type="GO" id="GO:0016020">
    <property type="term" value="C:membrane"/>
    <property type="evidence" value="ECO:0007669"/>
    <property type="project" value="UniProtKB-SubCell"/>
</dbReference>
<feature type="region of interest" description="Disordered" evidence="8">
    <location>
        <begin position="757"/>
        <end position="776"/>
    </location>
</feature>
<organism evidence="11 12">
    <name type="scientific">Symbiodinium microadriaticum</name>
    <name type="common">Dinoflagellate</name>
    <name type="synonym">Zooxanthella microadriatica</name>
    <dbReference type="NCBI Taxonomy" id="2951"/>
    <lineage>
        <taxon>Eukaryota</taxon>
        <taxon>Sar</taxon>
        <taxon>Alveolata</taxon>
        <taxon>Dinophyceae</taxon>
        <taxon>Suessiales</taxon>
        <taxon>Symbiodiniaceae</taxon>
        <taxon>Symbiodinium</taxon>
    </lineage>
</organism>
<dbReference type="InterPro" id="IPR017871">
    <property type="entry name" value="ABC_transporter-like_CS"/>
</dbReference>
<evidence type="ECO:0000256" key="7">
    <source>
        <dbReference type="ARBA" id="ARBA00023136"/>
    </source>
</evidence>
<dbReference type="InterPro" id="IPR015894">
    <property type="entry name" value="Guanylate-bd_N"/>
</dbReference>
<protein>
    <submittedName>
        <fullName evidence="11">Putative ABC transporter ATP-binding protein/permease</fullName>
    </submittedName>
</protein>
<evidence type="ECO:0000256" key="3">
    <source>
        <dbReference type="ARBA" id="ARBA00022692"/>
    </source>
</evidence>
<comment type="caution">
    <text evidence="11">The sequence shown here is derived from an EMBL/GenBank/DDBJ whole genome shotgun (WGS) entry which is preliminary data.</text>
</comment>
<dbReference type="GO" id="GO:0003924">
    <property type="term" value="F:GTPase activity"/>
    <property type="evidence" value="ECO:0007669"/>
    <property type="project" value="InterPro"/>
</dbReference>
<feature type="transmembrane region" description="Helical" evidence="9">
    <location>
        <begin position="2220"/>
        <end position="2238"/>
    </location>
</feature>
<dbReference type="InterPro" id="IPR003593">
    <property type="entry name" value="AAA+_ATPase"/>
</dbReference>
<name>A0A1Q9D1G6_SYMMI</name>
<reference evidence="11 12" key="1">
    <citation type="submission" date="2016-02" db="EMBL/GenBank/DDBJ databases">
        <title>Genome analysis of coral dinoflagellate symbionts highlights evolutionary adaptations to a symbiotic lifestyle.</title>
        <authorList>
            <person name="Aranda M."/>
            <person name="Li Y."/>
            <person name="Liew Y.J."/>
            <person name="Baumgarten S."/>
            <person name="Simakov O."/>
            <person name="Wilson M."/>
            <person name="Piel J."/>
            <person name="Ashoor H."/>
            <person name="Bougouffa S."/>
            <person name="Bajic V.B."/>
            <person name="Ryu T."/>
            <person name="Ravasi T."/>
            <person name="Bayer T."/>
            <person name="Micklem G."/>
            <person name="Kim H."/>
            <person name="Bhak J."/>
            <person name="Lajeunesse T.C."/>
            <person name="Voolstra C.R."/>
        </authorList>
    </citation>
    <scope>NUCLEOTIDE SEQUENCE [LARGE SCALE GENOMIC DNA]</scope>
    <source>
        <strain evidence="11 12">CCMP2467</strain>
    </source>
</reference>
<keyword evidence="4" id="KW-0547">Nucleotide-binding</keyword>
<evidence type="ECO:0000256" key="4">
    <source>
        <dbReference type="ARBA" id="ARBA00022741"/>
    </source>
</evidence>
<evidence type="ECO:0000256" key="8">
    <source>
        <dbReference type="SAM" id="MobiDB-lite"/>
    </source>
</evidence>
<feature type="transmembrane region" description="Helical" evidence="9">
    <location>
        <begin position="659"/>
        <end position="679"/>
    </location>
</feature>
<dbReference type="OrthoDB" id="66620at2759"/>
<dbReference type="PANTHER" id="PTHR48041">
    <property type="entry name" value="ABC TRANSPORTER G FAMILY MEMBER 28"/>
    <property type="match status" value="1"/>
</dbReference>
<feature type="compositionally biased region" description="Basic and acidic residues" evidence="8">
    <location>
        <begin position="762"/>
        <end position="776"/>
    </location>
</feature>
<dbReference type="GO" id="GO:0016887">
    <property type="term" value="F:ATP hydrolysis activity"/>
    <property type="evidence" value="ECO:0007669"/>
    <property type="project" value="InterPro"/>
</dbReference>
<feature type="transmembrane region" description="Helical" evidence="9">
    <location>
        <begin position="2196"/>
        <end position="2213"/>
    </location>
</feature>
<keyword evidence="5 11" id="KW-0067">ATP-binding</keyword>
<feature type="transmembrane region" description="Helical" evidence="9">
    <location>
        <begin position="724"/>
        <end position="746"/>
    </location>
</feature>
<dbReference type="EMBL" id="LSRX01000782">
    <property type="protein sequence ID" value="OLP89017.1"/>
    <property type="molecule type" value="Genomic_DNA"/>
</dbReference>
<dbReference type="PROSITE" id="PS50893">
    <property type="entry name" value="ABC_TRANSPORTER_2"/>
    <property type="match status" value="2"/>
</dbReference>
<feature type="transmembrane region" description="Helical" evidence="9">
    <location>
        <begin position="1116"/>
        <end position="1137"/>
    </location>
</feature>
<dbReference type="GO" id="GO:0005524">
    <property type="term" value="F:ATP binding"/>
    <property type="evidence" value="ECO:0007669"/>
    <property type="project" value="UniProtKB-KW"/>
</dbReference>
<keyword evidence="12" id="KW-1185">Reference proteome</keyword>
<dbReference type="InterPro" id="IPR003439">
    <property type="entry name" value="ABC_transporter-like_ATP-bd"/>
</dbReference>
<keyword evidence="7 9" id="KW-0472">Membrane</keyword>
<keyword evidence="3 9" id="KW-0812">Transmembrane</keyword>
<evidence type="ECO:0000313" key="12">
    <source>
        <dbReference type="Proteomes" id="UP000186817"/>
    </source>
</evidence>
<keyword evidence="6 9" id="KW-1133">Transmembrane helix</keyword>
<feature type="transmembrane region" description="Helical" evidence="9">
    <location>
        <begin position="634"/>
        <end position="652"/>
    </location>
</feature>
<dbReference type="GO" id="GO:0005525">
    <property type="term" value="F:GTP binding"/>
    <property type="evidence" value="ECO:0007669"/>
    <property type="project" value="InterPro"/>
</dbReference>
<dbReference type="Proteomes" id="UP000186817">
    <property type="component" value="Unassembled WGS sequence"/>
</dbReference>
<dbReference type="SUPFAM" id="SSF52540">
    <property type="entry name" value="P-loop containing nucleoside triphosphate hydrolases"/>
    <property type="match status" value="3"/>
</dbReference>
<dbReference type="Pfam" id="PF19055">
    <property type="entry name" value="ABC2_membrane_7"/>
    <property type="match status" value="2"/>
</dbReference>
<accession>A0A1Q9D1G6</accession>
<evidence type="ECO:0000256" key="2">
    <source>
        <dbReference type="ARBA" id="ARBA00022448"/>
    </source>
</evidence>
<dbReference type="Pfam" id="PF02263">
    <property type="entry name" value="GBP"/>
    <property type="match status" value="1"/>
</dbReference>
<feature type="transmembrane region" description="Helical" evidence="9">
    <location>
        <begin position="528"/>
        <end position="554"/>
    </location>
</feature>
<dbReference type="InterPro" id="IPR050352">
    <property type="entry name" value="ABCG_transporters"/>
</dbReference>
<feature type="transmembrane region" description="Helical" evidence="9">
    <location>
        <begin position="1229"/>
        <end position="1249"/>
    </location>
</feature>
<evidence type="ECO:0000256" key="6">
    <source>
        <dbReference type="ARBA" id="ARBA00022989"/>
    </source>
</evidence>
<evidence type="ECO:0000256" key="9">
    <source>
        <dbReference type="SAM" id="Phobius"/>
    </source>
</evidence>
<feature type="transmembrane region" description="Helical" evidence="9">
    <location>
        <begin position="1261"/>
        <end position="1280"/>
    </location>
</feature>
<dbReference type="InterPro" id="IPR043926">
    <property type="entry name" value="ABCG_dom"/>
</dbReference>
<feature type="region of interest" description="Disordered" evidence="8">
    <location>
        <begin position="1698"/>
        <end position="1740"/>
    </location>
</feature>
<feature type="compositionally biased region" description="Polar residues" evidence="8">
    <location>
        <begin position="1698"/>
        <end position="1709"/>
    </location>
</feature>
<dbReference type="InterPro" id="IPR027417">
    <property type="entry name" value="P-loop_NTPase"/>
</dbReference>
<comment type="subcellular location">
    <subcellularLocation>
        <location evidence="1">Membrane</location>
        <topology evidence="1">Multi-pass membrane protein</topology>
    </subcellularLocation>
</comment>
<feature type="transmembrane region" description="Helical" evidence="9">
    <location>
        <begin position="503"/>
        <end position="521"/>
    </location>
</feature>